<reference evidence="1" key="2">
    <citation type="journal article" date="2010" name="Nature">
        <title>Comparative genomics reveals mobile pathogenicity chromosomes in Fusarium.</title>
        <authorList>
            <person name="Ma L.J."/>
            <person name="van der Does H.C."/>
            <person name="Borkovich K.A."/>
            <person name="Coleman J.J."/>
            <person name="Daboussi M.J."/>
            <person name="Di Pietro A."/>
            <person name="Dufresne M."/>
            <person name="Freitag M."/>
            <person name="Grabherr M."/>
            <person name="Henrissat B."/>
            <person name="Houterman P.M."/>
            <person name="Kang S."/>
            <person name="Shim W.B."/>
            <person name="Woloshuk C."/>
            <person name="Xie X."/>
            <person name="Xu J.R."/>
            <person name="Antoniw J."/>
            <person name="Baker S.E."/>
            <person name="Bluhm B.H."/>
            <person name="Breakspear A."/>
            <person name="Brown D.W."/>
            <person name="Butchko R.A."/>
            <person name="Chapman S."/>
            <person name="Coulson R."/>
            <person name="Coutinho P.M."/>
            <person name="Danchin E.G."/>
            <person name="Diener A."/>
            <person name="Gale L.R."/>
            <person name="Gardiner D.M."/>
            <person name="Goff S."/>
            <person name="Hammond-Kosack K.E."/>
            <person name="Hilburn K."/>
            <person name="Hua-Van A."/>
            <person name="Jonkers W."/>
            <person name="Kazan K."/>
            <person name="Kodira C.D."/>
            <person name="Koehrsen M."/>
            <person name="Kumar L."/>
            <person name="Lee Y.H."/>
            <person name="Li L."/>
            <person name="Manners J.M."/>
            <person name="Miranda-Saavedra D."/>
            <person name="Mukherjee M."/>
            <person name="Park G."/>
            <person name="Park J."/>
            <person name="Park S.Y."/>
            <person name="Proctor R.H."/>
            <person name="Regev A."/>
            <person name="Ruiz-Roldan M.C."/>
            <person name="Sain D."/>
            <person name="Sakthikumar S."/>
            <person name="Sykes S."/>
            <person name="Schwartz D.C."/>
            <person name="Turgeon B.G."/>
            <person name="Wapinski I."/>
            <person name="Yoder O."/>
            <person name="Young S."/>
            <person name="Zeng Q."/>
            <person name="Zhou S."/>
            <person name="Galagan J."/>
            <person name="Cuomo C.A."/>
            <person name="Kistler H.C."/>
            <person name="Rep M."/>
        </authorList>
    </citation>
    <scope>NUCLEOTIDE SEQUENCE [LARGE SCALE GENOMIC DNA]</scope>
    <source>
        <strain evidence="1">4287</strain>
    </source>
</reference>
<dbReference type="EMBL" id="DS231725">
    <property type="protein sequence ID" value="KNB18419.1"/>
    <property type="molecule type" value="Genomic_DNA"/>
</dbReference>
<dbReference type="KEGG" id="fox:FOXG_22227"/>
<evidence type="ECO:0000313" key="2">
    <source>
        <dbReference type="Proteomes" id="UP000009097"/>
    </source>
</evidence>
<dbReference type="VEuPathDB" id="FungiDB:FOXG_22227"/>
<accession>A0A0J9W5S3</accession>
<dbReference type="GeneID" id="28962933"/>
<gene>
    <name evidence="1" type="ORF">FOXG_22227</name>
</gene>
<evidence type="ECO:0000313" key="1">
    <source>
        <dbReference type="EMBL" id="KNB18419.1"/>
    </source>
</evidence>
<reference evidence="1" key="1">
    <citation type="submission" date="2007-04" db="EMBL/GenBank/DDBJ databases">
        <authorList>
            <consortium name="The Broad Institute Genome Sequencing Platform"/>
            <person name="Birren B."/>
            <person name="Lander E."/>
            <person name="Galagan J."/>
            <person name="Nusbaum C."/>
            <person name="Devon K."/>
            <person name="Ma L.-J."/>
            <person name="Jaffe D."/>
            <person name="Butler J."/>
            <person name="Alvarez P."/>
            <person name="Gnerre S."/>
            <person name="Grabherr M."/>
            <person name="Kleber M."/>
            <person name="Mauceli E."/>
            <person name="Brockman W."/>
            <person name="MacCallum I.A."/>
            <person name="Young S."/>
            <person name="LaButti K."/>
            <person name="DeCaprio D."/>
            <person name="Crawford M."/>
            <person name="Koehrsen M."/>
            <person name="Engels R."/>
            <person name="Montgomery P."/>
            <person name="Pearson M."/>
            <person name="Howarth C."/>
            <person name="Larson L."/>
            <person name="White J."/>
            <person name="O'Leary S."/>
            <person name="Kodira C."/>
            <person name="Zeng Q."/>
            <person name="Yandava C."/>
            <person name="Alvarado L."/>
            <person name="Kistler C."/>
            <person name="Shim W.-B."/>
            <person name="Kang S."/>
            <person name="Woloshuk C."/>
        </authorList>
    </citation>
    <scope>NUCLEOTIDE SEQUENCE</scope>
    <source>
        <strain evidence="1">4287</strain>
    </source>
</reference>
<dbReference type="Proteomes" id="UP000009097">
    <property type="component" value="Unassembled WGS sequence"/>
</dbReference>
<organism evidence="1 2">
    <name type="scientific">Fusarium oxysporum f. sp. lycopersici (strain 4287 / CBS 123668 / FGSC 9935 / NRRL 34936)</name>
    <name type="common">Fusarium vascular wilt of tomato</name>
    <dbReference type="NCBI Taxonomy" id="426428"/>
    <lineage>
        <taxon>Eukaryota</taxon>
        <taxon>Fungi</taxon>
        <taxon>Dikarya</taxon>
        <taxon>Ascomycota</taxon>
        <taxon>Pezizomycotina</taxon>
        <taxon>Sordariomycetes</taxon>
        <taxon>Hypocreomycetidae</taxon>
        <taxon>Hypocreales</taxon>
        <taxon>Nectriaceae</taxon>
        <taxon>Fusarium</taxon>
        <taxon>Fusarium oxysporum species complex</taxon>
    </lineage>
</organism>
<dbReference type="RefSeq" id="XP_018256464.1">
    <property type="nucleotide sequence ID" value="XM_018402626.1"/>
</dbReference>
<sequence>MVVSTDTITDLHELPWDRRESRPEQLIDYFLDKFSQGEKFAWSQYARHSHI</sequence>
<name>A0A0J9W5S3_FUSO4</name>
<dbReference type="AlphaFoldDB" id="A0A0J9W5S3"/>
<protein>
    <submittedName>
        <fullName evidence="1">Uncharacterized protein</fullName>
    </submittedName>
</protein>
<proteinExistence type="predicted"/>